<gene>
    <name evidence="8" type="ORF">FSP39_001524</name>
</gene>
<evidence type="ECO:0000256" key="3">
    <source>
        <dbReference type="ARBA" id="ARBA00022842"/>
    </source>
</evidence>
<dbReference type="GO" id="GO:0005634">
    <property type="term" value="C:nucleus"/>
    <property type="evidence" value="ECO:0007669"/>
    <property type="project" value="TreeGrafter"/>
</dbReference>
<feature type="active site" description="Proton donor/acceptor" evidence="4">
    <location>
        <position position="91"/>
    </location>
</feature>
<feature type="binding site" evidence="5">
    <location>
        <position position="91"/>
    </location>
    <ligand>
        <name>Mg(2+)</name>
        <dbReference type="ChEBI" id="CHEBI:18420"/>
        <label>1</label>
    </ligand>
</feature>
<accession>A0AA88YDB9</accession>
<evidence type="ECO:0000256" key="5">
    <source>
        <dbReference type="PIRSR" id="PIRSR604808-2"/>
    </source>
</evidence>
<dbReference type="GO" id="GO:0008081">
    <property type="term" value="F:phosphoric diester hydrolase activity"/>
    <property type="evidence" value="ECO:0007669"/>
    <property type="project" value="TreeGrafter"/>
</dbReference>
<feature type="site" description="Interaction with DNA substrate" evidence="6">
    <location>
        <position position="179"/>
    </location>
</feature>
<dbReference type="Gene3D" id="3.60.10.10">
    <property type="entry name" value="Endonuclease/exonuclease/phosphatase"/>
    <property type="match status" value="1"/>
</dbReference>
<evidence type="ECO:0000313" key="8">
    <source>
        <dbReference type="EMBL" id="KAK3094416.1"/>
    </source>
</evidence>
<keyword evidence="9" id="KW-1185">Reference proteome</keyword>
<evidence type="ECO:0008006" key="10">
    <source>
        <dbReference type="Google" id="ProtNLM"/>
    </source>
</evidence>
<comment type="cofactor">
    <cofactor evidence="5">
        <name>Mg(2+)</name>
        <dbReference type="ChEBI" id="CHEBI:18420"/>
    </cofactor>
    <cofactor evidence="5">
        <name>Mn(2+)</name>
        <dbReference type="ChEBI" id="CHEBI:29035"/>
    </cofactor>
    <text evidence="5">Probably binds two magnesium or manganese ions per subunit.</text>
</comment>
<keyword evidence="5" id="KW-0464">Manganese</keyword>
<evidence type="ECO:0000256" key="1">
    <source>
        <dbReference type="ARBA" id="ARBA00022723"/>
    </source>
</evidence>
<feature type="active site" description="Proton acceptor" evidence="4">
    <location>
        <position position="179"/>
    </location>
</feature>
<evidence type="ECO:0000313" key="9">
    <source>
        <dbReference type="Proteomes" id="UP001186944"/>
    </source>
</evidence>
<dbReference type="Proteomes" id="UP001186944">
    <property type="component" value="Unassembled WGS sequence"/>
</dbReference>
<sequence>MQWGFEHILAQGKNDSRGVLTLFNNNFDFTINRTKKDDKGNLLVTEVKIHNMITVTLINIYGPNNDDETFFEKLSEIIEDFSNEFVIICGDWNLTQDFNKDCYNYVSHNHPKCRAVVDKLKYEHNLVDPWRVNFPQNKEYTWHRTNPIKQARLDFFLISEELMSLVNSVKILPGYRTDHSYIELNLKISDFKKGSGFWRFNNSLLKDLEYVNLVKNCILECKQEYVPSSIIKERIPEIPNNDIPFSIDDNLFLEMLLMKIRSKTLPYCAKKKREKNLEKENLEKEIADLKKILNDNMDEAIATRFSNLNKQLESIRKRELEGLLIRTRSRWIEDGEKPTKYFCGLEKRNFINKTVTRIVKDDSKEITEQSEILKEIRTFYKNLYDNRDDSLDDVNLYQLLSEVEVPKLSDDEKKLLDTPLTKDEILVCGVEVHLIFYVSTYPPGLENGCQFSEFNKTASRASVSSKTSGLFKVSNFIYQMREFFMSTHNPLHSIVLPIAGSSVYSDCGRCYTFLYSVSEDLPSNPFLEFPCLLSIPVEVHDLTPGKENAQMECSERHQKPHLTLKTF</sequence>
<dbReference type="GO" id="GO:0003906">
    <property type="term" value="F:DNA-(apurinic or apyrimidinic site) endonuclease activity"/>
    <property type="evidence" value="ECO:0007669"/>
    <property type="project" value="TreeGrafter"/>
</dbReference>
<dbReference type="AlphaFoldDB" id="A0AA88YDB9"/>
<evidence type="ECO:0000256" key="4">
    <source>
        <dbReference type="PIRSR" id="PIRSR604808-1"/>
    </source>
</evidence>
<dbReference type="InterPro" id="IPR036691">
    <property type="entry name" value="Endo/exonu/phosph_ase_sf"/>
</dbReference>
<keyword evidence="3 5" id="KW-0460">Magnesium</keyword>
<organism evidence="8 9">
    <name type="scientific">Pinctada imbricata</name>
    <name type="common">Atlantic pearl-oyster</name>
    <name type="synonym">Pinctada martensii</name>
    <dbReference type="NCBI Taxonomy" id="66713"/>
    <lineage>
        <taxon>Eukaryota</taxon>
        <taxon>Metazoa</taxon>
        <taxon>Spiralia</taxon>
        <taxon>Lophotrochozoa</taxon>
        <taxon>Mollusca</taxon>
        <taxon>Bivalvia</taxon>
        <taxon>Autobranchia</taxon>
        <taxon>Pteriomorphia</taxon>
        <taxon>Pterioida</taxon>
        <taxon>Pterioidea</taxon>
        <taxon>Pteriidae</taxon>
        <taxon>Pinctada</taxon>
    </lineage>
</organism>
<evidence type="ECO:0000256" key="7">
    <source>
        <dbReference type="SAM" id="Coils"/>
    </source>
</evidence>
<keyword evidence="1 5" id="KW-0479">Metal-binding</keyword>
<protein>
    <recommendedName>
        <fullName evidence="10">Endonuclease/exonuclease/phosphatase domain-containing protein</fullName>
    </recommendedName>
</protein>
<dbReference type="GO" id="GO:0006284">
    <property type="term" value="P:base-excision repair"/>
    <property type="evidence" value="ECO:0007669"/>
    <property type="project" value="TreeGrafter"/>
</dbReference>
<dbReference type="EMBL" id="VSWD01000008">
    <property type="protein sequence ID" value="KAK3094416.1"/>
    <property type="molecule type" value="Genomic_DNA"/>
</dbReference>
<feature type="active site" evidence="4">
    <location>
        <position position="61"/>
    </location>
</feature>
<dbReference type="GO" id="GO:0008311">
    <property type="term" value="F:double-stranded DNA 3'-5' DNA exonuclease activity"/>
    <property type="evidence" value="ECO:0007669"/>
    <property type="project" value="TreeGrafter"/>
</dbReference>
<feature type="binding site" evidence="5">
    <location>
        <position position="178"/>
    </location>
    <ligand>
        <name>Mg(2+)</name>
        <dbReference type="ChEBI" id="CHEBI:18420"/>
        <label>1</label>
    </ligand>
</feature>
<evidence type="ECO:0000256" key="6">
    <source>
        <dbReference type="PIRSR" id="PIRSR604808-3"/>
    </source>
</evidence>
<reference evidence="8" key="1">
    <citation type="submission" date="2019-08" db="EMBL/GenBank/DDBJ databases">
        <title>The improved chromosome-level genome for the pearl oyster Pinctada fucata martensii using PacBio sequencing and Hi-C.</title>
        <authorList>
            <person name="Zheng Z."/>
        </authorList>
    </citation>
    <scope>NUCLEOTIDE SEQUENCE</scope>
    <source>
        <strain evidence="8">ZZ-2019</strain>
        <tissue evidence="8">Adductor muscle</tissue>
    </source>
</reference>
<dbReference type="PANTHER" id="PTHR22748:SF26">
    <property type="entry name" value="ENDONUCLEASE_EXONUCLEASE_PHOSPHATASE DOMAIN-CONTAINING PROTEIN"/>
    <property type="match status" value="1"/>
</dbReference>
<dbReference type="CDD" id="cd09076">
    <property type="entry name" value="L1-EN"/>
    <property type="match status" value="1"/>
</dbReference>
<keyword evidence="2" id="KW-0378">Hydrolase</keyword>
<dbReference type="SUPFAM" id="SSF56219">
    <property type="entry name" value="DNase I-like"/>
    <property type="match status" value="1"/>
</dbReference>
<evidence type="ECO:0000256" key="2">
    <source>
        <dbReference type="ARBA" id="ARBA00022801"/>
    </source>
</evidence>
<keyword evidence="7" id="KW-0175">Coiled coil</keyword>
<feature type="site" description="Important for catalytic activity" evidence="6">
    <location>
        <position position="154"/>
    </location>
</feature>
<dbReference type="InterPro" id="IPR004808">
    <property type="entry name" value="AP_endonuc_1"/>
</dbReference>
<name>A0AA88YDB9_PINIB</name>
<feature type="binding site" evidence="5">
    <location>
        <position position="93"/>
    </location>
    <ligand>
        <name>Mg(2+)</name>
        <dbReference type="ChEBI" id="CHEBI:18420"/>
        <label>1</label>
    </ligand>
</feature>
<proteinExistence type="predicted"/>
<comment type="caution">
    <text evidence="8">The sequence shown here is derived from an EMBL/GenBank/DDBJ whole genome shotgun (WGS) entry which is preliminary data.</text>
</comment>
<feature type="site" description="Transition state stabilizer" evidence="6">
    <location>
        <position position="93"/>
    </location>
</feature>
<dbReference type="PANTHER" id="PTHR22748">
    <property type="entry name" value="AP ENDONUCLEASE"/>
    <property type="match status" value="1"/>
</dbReference>
<feature type="coiled-coil region" evidence="7">
    <location>
        <begin position="272"/>
        <end position="299"/>
    </location>
</feature>
<dbReference type="GO" id="GO:0046872">
    <property type="term" value="F:metal ion binding"/>
    <property type="evidence" value="ECO:0007669"/>
    <property type="project" value="UniProtKB-KW"/>
</dbReference>
<feature type="binding site" evidence="5">
    <location>
        <position position="179"/>
    </location>
    <ligand>
        <name>Mg(2+)</name>
        <dbReference type="ChEBI" id="CHEBI:18420"/>
        <label>1</label>
    </ligand>
</feature>